<evidence type="ECO:0000313" key="3">
    <source>
        <dbReference type="Proteomes" id="UP000253426"/>
    </source>
</evidence>
<proteinExistence type="predicted"/>
<sequence>MTPAALSEYLTSLITHQLHLSVMIWGPPGIGKSSIVAQTAQANGMEFIDLRLSQLAPTDLRGLPVAEKGISKWFPPEFLPRKGRGVLMLDELNLAPPAMQGMAQQLVLDRRVGSYEVPEGWFIWAAGNRKEDRAAVFDMPAPLANRFLHLEVEACWESFKTHALSAGVHEQILAFLAFRPELLHRLDSQRPAWPSPRSWVMASKLHTAGLEIAPVVGPAAADEFRSYLELYHELPNLEPILQGVDEARVIAFPKEPSARYAVTIGLTLRAADPERGYRGFKWLAEKAPAEWLQLYVVDLFKQMRALGHLGAFARLVAQDAQLRSYLHGYQQLMAA</sequence>
<protein>
    <submittedName>
        <fullName evidence="2">ATPase family protein associated with various cellular activities (AAA)</fullName>
    </submittedName>
</protein>
<dbReference type="InterPro" id="IPR003959">
    <property type="entry name" value="ATPase_AAA_core"/>
</dbReference>
<accession>A0A366HQH9</accession>
<dbReference type="OrthoDB" id="9808317at2"/>
<dbReference type="InterPro" id="IPR027417">
    <property type="entry name" value="P-loop_NTPase"/>
</dbReference>
<dbReference type="Proteomes" id="UP000253426">
    <property type="component" value="Unassembled WGS sequence"/>
</dbReference>
<dbReference type="AlphaFoldDB" id="A0A366HQH9"/>
<name>A0A366HQH9_9BACT</name>
<keyword evidence="3" id="KW-1185">Reference proteome</keyword>
<dbReference type="SUPFAM" id="SSF52540">
    <property type="entry name" value="P-loop containing nucleoside triphosphate hydrolases"/>
    <property type="match status" value="1"/>
</dbReference>
<dbReference type="Gene3D" id="3.40.50.300">
    <property type="entry name" value="P-loop containing nucleotide triphosphate hydrolases"/>
    <property type="match status" value="1"/>
</dbReference>
<evidence type="ECO:0000259" key="1">
    <source>
        <dbReference type="Pfam" id="PF00004"/>
    </source>
</evidence>
<dbReference type="GO" id="GO:0005524">
    <property type="term" value="F:ATP binding"/>
    <property type="evidence" value="ECO:0007669"/>
    <property type="project" value="InterPro"/>
</dbReference>
<dbReference type="EMBL" id="QNRR01000003">
    <property type="protein sequence ID" value="RBP45364.1"/>
    <property type="molecule type" value="Genomic_DNA"/>
</dbReference>
<gene>
    <name evidence="2" type="ORF">DES53_103362</name>
</gene>
<evidence type="ECO:0000313" key="2">
    <source>
        <dbReference type="EMBL" id="RBP45364.1"/>
    </source>
</evidence>
<dbReference type="GO" id="GO:0016887">
    <property type="term" value="F:ATP hydrolysis activity"/>
    <property type="evidence" value="ECO:0007669"/>
    <property type="project" value="InterPro"/>
</dbReference>
<dbReference type="Pfam" id="PF00004">
    <property type="entry name" value="AAA"/>
    <property type="match status" value="1"/>
</dbReference>
<organism evidence="2 3">
    <name type="scientific">Roseimicrobium gellanilyticum</name>
    <dbReference type="NCBI Taxonomy" id="748857"/>
    <lineage>
        <taxon>Bacteria</taxon>
        <taxon>Pseudomonadati</taxon>
        <taxon>Verrucomicrobiota</taxon>
        <taxon>Verrucomicrobiia</taxon>
        <taxon>Verrucomicrobiales</taxon>
        <taxon>Verrucomicrobiaceae</taxon>
        <taxon>Roseimicrobium</taxon>
    </lineage>
</organism>
<reference evidence="2 3" key="1">
    <citation type="submission" date="2018-06" db="EMBL/GenBank/DDBJ databases">
        <title>Genomic Encyclopedia of Type Strains, Phase IV (KMG-IV): sequencing the most valuable type-strain genomes for metagenomic binning, comparative biology and taxonomic classification.</title>
        <authorList>
            <person name="Goeker M."/>
        </authorList>
    </citation>
    <scope>NUCLEOTIDE SEQUENCE [LARGE SCALE GENOMIC DNA]</scope>
    <source>
        <strain evidence="2 3">DSM 25532</strain>
    </source>
</reference>
<dbReference type="RefSeq" id="WP_113958491.1">
    <property type="nucleotide sequence ID" value="NZ_QNRR01000003.1"/>
</dbReference>
<dbReference type="CDD" id="cd00009">
    <property type="entry name" value="AAA"/>
    <property type="match status" value="1"/>
</dbReference>
<comment type="caution">
    <text evidence="2">The sequence shown here is derived from an EMBL/GenBank/DDBJ whole genome shotgun (WGS) entry which is preliminary data.</text>
</comment>
<feature type="domain" description="ATPase AAA-type core" evidence="1">
    <location>
        <begin position="22"/>
        <end position="94"/>
    </location>
</feature>